<keyword evidence="4" id="KW-1185">Reference proteome</keyword>
<dbReference type="InterPro" id="IPR005654">
    <property type="entry name" value="ATPase_AFG1-like"/>
</dbReference>
<keyword evidence="3" id="KW-0132">Cell division</keyword>
<proteinExistence type="predicted"/>
<name>A0A839ABZ0_9HYPH</name>
<keyword evidence="2" id="KW-0067">ATP-binding</keyword>
<dbReference type="GO" id="GO:0016887">
    <property type="term" value="F:ATP hydrolysis activity"/>
    <property type="evidence" value="ECO:0007669"/>
    <property type="project" value="InterPro"/>
</dbReference>
<dbReference type="GO" id="GO:0051301">
    <property type="term" value="P:cell division"/>
    <property type="evidence" value="ECO:0007669"/>
    <property type="project" value="UniProtKB-KW"/>
</dbReference>
<reference evidence="3 4" key="1">
    <citation type="submission" date="2020-07" db="EMBL/GenBank/DDBJ databases">
        <title>Stappia sp., F7233, whole genome shotgun sequencing project.</title>
        <authorList>
            <person name="Jiang S."/>
            <person name="Liu Z.W."/>
            <person name="Du Z.J."/>
        </authorList>
    </citation>
    <scope>NUCLEOTIDE SEQUENCE [LARGE SCALE GENOMIC DNA]</scope>
    <source>
        <strain evidence="3 4">F7233</strain>
    </source>
</reference>
<dbReference type="RefSeq" id="WP_182163881.1">
    <property type="nucleotide sequence ID" value="NZ_JACFXV010000044.1"/>
</dbReference>
<evidence type="ECO:0000256" key="1">
    <source>
        <dbReference type="ARBA" id="ARBA00022741"/>
    </source>
</evidence>
<dbReference type="Gene3D" id="3.40.50.300">
    <property type="entry name" value="P-loop containing nucleotide triphosphate hydrolases"/>
    <property type="match status" value="1"/>
</dbReference>
<evidence type="ECO:0000313" key="3">
    <source>
        <dbReference type="EMBL" id="MBA5776951.1"/>
    </source>
</evidence>
<keyword evidence="3" id="KW-0131">Cell cycle</keyword>
<sequence>MNDSSIQPGTLPMAPSVAGRYAALVAAGEIDADPAQQAVVGRLDHLNSVLGDVELASKKSSLGWLFGKRRAPADPVKGLYIWGSVGRGKTMLMDLFFEVATVRRKRRVHFHEFMEDVHDRVHRTRLAIKAGTIKGSDPIPPVAAEIAEETRLLCFDEFAVTDIADAMILGRLFTHLFDLGVVVVATSNVDPQDLYRDGLNRGHFMGFISLLQARVDVMRLDARTDYRLEKLAGAAVYVTPLGAEADAAMEGLWRKLTHGMTAHAEELEAKGRKIAVPRTVAGVARFTFAELCERPLSAADYLRIAHAYHTIVLEGVPVMALAQRNAAKRLINLVDALYDNRIKLVVSAAAEPDGLYTATTGAESFEFARTASRLIEMRSEAWLAGSEVDTAS</sequence>
<keyword evidence="1" id="KW-0547">Nucleotide-binding</keyword>
<dbReference type="GO" id="GO:0005737">
    <property type="term" value="C:cytoplasm"/>
    <property type="evidence" value="ECO:0007669"/>
    <property type="project" value="TreeGrafter"/>
</dbReference>
<dbReference type="PANTHER" id="PTHR12169">
    <property type="entry name" value="ATPASE N2B"/>
    <property type="match status" value="1"/>
</dbReference>
<gene>
    <name evidence="3" type="ORF">H2509_07380</name>
</gene>
<organism evidence="3 4">
    <name type="scientific">Stappia albiluteola</name>
    <dbReference type="NCBI Taxonomy" id="2758565"/>
    <lineage>
        <taxon>Bacteria</taxon>
        <taxon>Pseudomonadati</taxon>
        <taxon>Pseudomonadota</taxon>
        <taxon>Alphaproteobacteria</taxon>
        <taxon>Hyphomicrobiales</taxon>
        <taxon>Stappiaceae</taxon>
        <taxon>Stappia</taxon>
    </lineage>
</organism>
<evidence type="ECO:0000313" key="4">
    <source>
        <dbReference type="Proteomes" id="UP000541109"/>
    </source>
</evidence>
<dbReference type="SUPFAM" id="SSF52540">
    <property type="entry name" value="P-loop containing nucleoside triphosphate hydrolases"/>
    <property type="match status" value="1"/>
</dbReference>
<dbReference type="EMBL" id="JACFXV010000044">
    <property type="protein sequence ID" value="MBA5776951.1"/>
    <property type="molecule type" value="Genomic_DNA"/>
</dbReference>
<dbReference type="PANTHER" id="PTHR12169:SF6">
    <property type="entry name" value="AFG1-LIKE ATPASE"/>
    <property type="match status" value="1"/>
</dbReference>
<dbReference type="AlphaFoldDB" id="A0A839ABZ0"/>
<evidence type="ECO:0000256" key="2">
    <source>
        <dbReference type="ARBA" id="ARBA00022840"/>
    </source>
</evidence>
<dbReference type="GO" id="GO:0005524">
    <property type="term" value="F:ATP binding"/>
    <property type="evidence" value="ECO:0007669"/>
    <property type="project" value="UniProtKB-KW"/>
</dbReference>
<dbReference type="Proteomes" id="UP000541109">
    <property type="component" value="Unassembled WGS sequence"/>
</dbReference>
<dbReference type="Pfam" id="PF03969">
    <property type="entry name" value="AFG1_ATPase"/>
    <property type="match status" value="1"/>
</dbReference>
<dbReference type="NCBIfam" id="NF040713">
    <property type="entry name" value="ZapE"/>
    <property type="match status" value="1"/>
</dbReference>
<protein>
    <submittedName>
        <fullName evidence="3">Cell division protein ZapE</fullName>
    </submittedName>
</protein>
<dbReference type="InterPro" id="IPR027417">
    <property type="entry name" value="P-loop_NTPase"/>
</dbReference>
<accession>A0A839ABZ0</accession>
<comment type="caution">
    <text evidence="3">The sequence shown here is derived from an EMBL/GenBank/DDBJ whole genome shotgun (WGS) entry which is preliminary data.</text>
</comment>